<proteinExistence type="predicted"/>
<dbReference type="PROSITE" id="PS51257">
    <property type="entry name" value="PROKAR_LIPOPROTEIN"/>
    <property type="match status" value="1"/>
</dbReference>
<evidence type="ECO:0000256" key="1">
    <source>
        <dbReference type="SAM" id="Phobius"/>
    </source>
</evidence>
<dbReference type="AlphaFoldDB" id="G7JTY9"/>
<reference evidence="2 4" key="2">
    <citation type="journal article" date="2014" name="BMC Genomics">
        <title>An improved genome release (version Mt4.0) for the model legume Medicago truncatula.</title>
        <authorList>
            <person name="Tang H."/>
            <person name="Krishnakumar V."/>
            <person name="Bidwell S."/>
            <person name="Rosen B."/>
            <person name="Chan A."/>
            <person name="Zhou S."/>
            <person name="Gentzbittel L."/>
            <person name="Childs K.L."/>
            <person name="Yandell M."/>
            <person name="Gundlach H."/>
            <person name="Mayer K.F."/>
            <person name="Schwartz D.C."/>
            <person name="Town C.D."/>
        </authorList>
    </citation>
    <scope>GENOME REANNOTATION</scope>
    <source>
        <strain evidence="3 4">cv. Jemalong A17</strain>
    </source>
</reference>
<evidence type="ECO:0000313" key="4">
    <source>
        <dbReference type="Proteomes" id="UP000002051"/>
    </source>
</evidence>
<organism evidence="2 4">
    <name type="scientific">Medicago truncatula</name>
    <name type="common">Barrel medic</name>
    <name type="synonym">Medicago tribuloides</name>
    <dbReference type="NCBI Taxonomy" id="3880"/>
    <lineage>
        <taxon>Eukaryota</taxon>
        <taxon>Viridiplantae</taxon>
        <taxon>Streptophyta</taxon>
        <taxon>Embryophyta</taxon>
        <taxon>Tracheophyta</taxon>
        <taxon>Spermatophyta</taxon>
        <taxon>Magnoliopsida</taxon>
        <taxon>eudicotyledons</taxon>
        <taxon>Gunneridae</taxon>
        <taxon>Pentapetalae</taxon>
        <taxon>rosids</taxon>
        <taxon>fabids</taxon>
        <taxon>Fabales</taxon>
        <taxon>Fabaceae</taxon>
        <taxon>Papilionoideae</taxon>
        <taxon>50 kb inversion clade</taxon>
        <taxon>NPAAA clade</taxon>
        <taxon>Hologalegina</taxon>
        <taxon>IRL clade</taxon>
        <taxon>Trifolieae</taxon>
        <taxon>Medicago</taxon>
    </lineage>
</organism>
<name>G7JTY9_MEDTR</name>
<keyword evidence="1" id="KW-0472">Membrane</keyword>
<reference evidence="2 4" key="1">
    <citation type="journal article" date="2011" name="Nature">
        <title>The Medicago genome provides insight into the evolution of rhizobial symbioses.</title>
        <authorList>
            <person name="Young N.D."/>
            <person name="Debelle F."/>
            <person name="Oldroyd G.E."/>
            <person name="Geurts R."/>
            <person name="Cannon S.B."/>
            <person name="Udvardi M.K."/>
            <person name="Benedito V.A."/>
            <person name="Mayer K.F."/>
            <person name="Gouzy J."/>
            <person name="Schoof H."/>
            <person name="Van de Peer Y."/>
            <person name="Proost S."/>
            <person name="Cook D.R."/>
            <person name="Meyers B.C."/>
            <person name="Spannagl M."/>
            <person name="Cheung F."/>
            <person name="De Mita S."/>
            <person name="Krishnakumar V."/>
            <person name="Gundlach H."/>
            <person name="Zhou S."/>
            <person name="Mudge J."/>
            <person name="Bharti A.K."/>
            <person name="Murray J.D."/>
            <person name="Naoumkina M.A."/>
            <person name="Rosen B."/>
            <person name="Silverstein K.A."/>
            <person name="Tang H."/>
            <person name="Rombauts S."/>
            <person name="Zhao P.X."/>
            <person name="Zhou P."/>
            <person name="Barbe V."/>
            <person name="Bardou P."/>
            <person name="Bechner M."/>
            <person name="Bellec A."/>
            <person name="Berger A."/>
            <person name="Berges H."/>
            <person name="Bidwell S."/>
            <person name="Bisseling T."/>
            <person name="Choisne N."/>
            <person name="Couloux A."/>
            <person name="Denny R."/>
            <person name="Deshpande S."/>
            <person name="Dai X."/>
            <person name="Doyle J.J."/>
            <person name="Dudez A.M."/>
            <person name="Farmer A.D."/>
            <person name="Fouteau S."/>
            <person name="Franken C."/>
            <person name="Gibelin C."/>
            <person name="Gish J."/>
            <person name="Goldstein S."/>
            <person name="Gonzalez A.J."/>
            <person name="Green P.J."/>
            <person name="Hallab A."/>
            <person name="Hartog M."/>
            <person name="Hua A."/>
            <person name="Humphray S.J."/>
            <person name="Jeong D.H."/>
            <person name="Jing Y."/>
            <person name="Jocker A."/>
            <person name="Kenton S.M."/>
            <person name="Kim D.J."/>
            <person name="Klee K."/>
            <person name="Lai H."/>
            <person name="Lang C."/>
            <person name="Lin S."/>
            <person name="Macmil S.L."/>
            <person name="Magdelenat G."/>
            <person name="Matthews L."/>
            <person name="McCorrison J."/>
            <person name="Monaghan E.L."/>
            <person name="Mun J.H."/>
            <person name="Najar F.Z."/>
            <person name="Nicholson C."/>
            <person name="Noirot C."/>
            <person name="O'Bleness M."/>
            <person name="Paule C.R."/>
            <person name="Poulain J."/>
            <person name="Prion F."/>
            <person name="Qin B."/>
            <person name="Qu C."/>
            <person name="Retzel E.F."/>
            <person name="Riddle C."/>
            <person name="Sallet E."/>
            <person name="Samain S."/>
            <person name="Samson N."/>
            <person name="Sanders I."/>
            <person name="Saurat O."/>
            <person name="Scarpelli C."/>
            <person name="Schiex T."/>
            <person name="Segurens B."/>
            <person name="Severin A.J."/>
            <person name="Sherrier D.J."/>
            <person name="Shi R."/>
            <person name="Sims S."/>
            <person name="Singer S.R."/>
            <person name="Sinharoy S."/>
            <person name="Sterck L."/>
            <person name="Viollet A."/>
            <person name="Wang B.B."/>
            <person name="Wang K."/>
            <person name="Wang M."/>
            <person name="Wang X."/>
            <person name="Warfsmann J."/>
            <person name="Weissenbach J."/>
            <person name="White D.D."/>
            <person name="White J.D."/>
            <person name="Wiley G.B."/>
            <person name="Wincker P."/>
            <person name="Xing Y."/>
            <person name="Yang L."/>
            <person name="Yao Z."/>
            <person name="Ying F."/>
            <person name="Zhai J."/>
            <person name="Zhou L."/>
            <person name="Zuber A."/>
            <person name="Denarie J."/>
            <person name="Dixon R.A."/>
            <person name="May G.D."/>
            <person name="Schwartz D.C."/>
            <person name="Rogers J."/>
            <person name="Quetier F."/>
            <person name="Town C.D."/>
            <person name="Roe B.A."/>
        </authorList>
    </citation>
    <scope>NUCLEOTIDE SEQUENCE [LARGE SCALE GENOMIC DNA]</scope>
    <source>
        <strain evidence="2">A17</strain>
        <strain evidence="3 4">cv. Jemalong A17</strain>
    </source>
</reference>
<accession>G7JTY9</accession>
<dbReference type="PaxDb" id="3880-AES90523"/>
<evidence type="ECO:0000313" key="2">
    <source>
        <dbReference type="EMBL" id="AES90523.1"/>
    </source>
</evidence>
<keyword evidence="4" id="KW-1185">Reference proteome</keyword>
<gene>
    <name evidence="2" type="ordered locus">MTR_4g092680</name>
</gene>
<keyword evidence="1 2" id="KW-0812">Transmembrane</keyword>
<keyword evidence="1" id="KW-1133">Transmembrane helix</keyword>
<dbReference type="EnsemblPlants" id="AES90523">
    <property type="protein sequence ID" value="AES90523"/>
    <property type="gene ID" value="MTR_4g092680"/>
</dbReference>
<dbReference type="HOGENOM" id="CLU_2641861_0_0_1"/>
<feature type="transmembrane region" description="Helical" evidence="1">
    <location>
        <begin position="45"/>
        <end position="63"/>
    </location>
</feature>
<feature type="transmembrane region" description="Helical" evidence="1">
    <location>
        <begin position="16"/>
        <end position="33"/>
    </location>
</feature>
<dbReference type="Proteomes" id="UP000002051">
    <property type="component" value="Chromosome 4"/>
</dbReference>
<evidence type="ECO:0000313" key="3">
    <source>
        <dbReference type="EnsemblPlants" id="AES90523"/>
    </source>
</evidence>
<protein>
    <submittedName>
        <fullName evidence="2">Transmembrane protein, putative</fullName>
    </submittedName>
</protein>
<reference evidence="3" key="3">
    <citation type="submission" date="2015-04" db="UniProtKB">
        <authorList>
            <consortium name="EnsemblPlants"/>
        </authorList>
    </citation>
    <scope>IDENTIFICATION</scope>
    <source>
        <strain evidence="3">cv. Jemalong A17</strain>
    </source>
</reference>
<dbReference type="EMBL" id="CM001220">
    <property type="protein sequence ID" value="AES90523.1"/>
    <property type="molecule type" value="Genomic_DNA"/>
</dbReference>
<sequence length="77" mass="8584">MYIRIIHRGEGDRGHYNIFSLASCSGVGMLGATRDRSRWMLGSKVVTVLGGIIRTIAIILGGIKWARKWAKRRNEGV</sequence>